<dbReference type="RefSeq" id="WP_014237164.1">
    <property type="nucleotide sequence ID" value="NC_016616.1"/>
</dbReference>
<keyword evidence="4" id="KW-0472">Membrane</keyword>
<evidence type="ECO:0000256" key="1">
    <source>
        <dbReference type="ARBA" id="ARBA00022723"/>
    </source>
</evidence>
<dbReference type="InterPro" id="IPR029052">
    <property type="entry name" value="Metallo-depent_PP-like"/>
</dbReference>
<dbReference type="EMBL" id="CP003153">
    <property type="protein sequence ID" value="AEV26468.1"/>
    <property type="molecule type" value="Genomic_DNA"/>
</dbReference>
<accession>G8QJ50</accession>
<keyword evidence="2 6" id="KW-0378">Hydrolase</keyword>
<feature type="transmembrane region" description="Helical" evidence="4">
    <location>
        <begin position="30"/>
        <end position="47"/>
    </location>
</feature>
<keyword evidence="1" id="KW-0479">Metal-binding</keyword>
<feature type="region of interest" description="Disordered" evidence="3">
    <location>
        <begin position="1"/>
        <end position="20"/>
    </location>
</feature>
<dbReference type="GO" id="GO:0009245">
    <property type="term" value="P:lipid A biosynthetic process"/>
    <property type="evidence" value="ECO:0007669"/>
    <property type="project" value="TreeGrafter"/>
</dbReference>
<evidence type="ECO:0000256" key="3">
    <source>
        <dbReference type="SAM" id="MobiDB-lite"/>
    </source>
</evidence>
<proteinExistence type="predicted"/>
<dbReference type="GO" id="GO:0008758">
    <property type="term" value="F:UDP-2,3-diacylglucosamine hydrolase activity"/>
    <property type="evidence" value="ECO:0007669"/>
    <property type="project" value="TreeGrafter"/>
</dbReference>
<feature type="transmembrane region" description="Helical" evidence="4">
    <location>
        <begin position="95"/>
        <end position="114"/>
    </location>
</feature>
<keyword evidence="4" id="KW-0812">Transmembrane</keyword>
<dbReference type="GO" id="GO:0016020">
    <property type="term" value="C:membrane"/>
    <property type="evidence" value="ECO:0007669"/>
    <property type="project" value="GOC"/>
</dbReference>
<dbReference type="Pfam" id="PF00149">
    <property type="entry name" value="Metallophos"/>
    <property type="match status" value="1"/>
</dbReference>
<evidence type="ECO:0000313" key="6">
    <source>
        <dbReference type="EMBL" id="AEV26468.1"/>
    </source>
</evidence>
<dbReference type="eggNOG" id="COG1408">
    <property type="taxonomic scope" value="Bacteria"/>
</dbReference>
<dbReference type="Gene3D" id="3.60.21.10">
    <property type="match status" value="1"/>
</dbReference>
<dbReference type="Proteomes" id="UP000005633">
    <property type="component" value="Chromosome"/>
</dbReference>
<dbReference type="PANTHER" id="PTHR31302:SF31">
    <property type="entry name" value="PHOSPHODIESTERASE YAEI"/>
    <property type="match status" value="1"/>
</dbReference>
<evidence type="ECO:0000313" key="7">
    <source>
        <dbReference type="Proteomes" id="UP000005633"/>
    </source>
</evidence>
<dbReference type="GO" id="GO:0046872">
    <property type="term" value="F:metal ion binding"/>
    <property type="evidence" value="ECO:0007669"/>
    <property type="project" value="UniProtKB-KW"/>
</dbReference>
<gene>
    <name evidence="6" type="ordered locus">Dsui_2097</name>
</gene>
<feature type="transmembrane region" description="Helical" evidence="4">
    <location>
        <begin position="126"/>
        <end position="147"/>
    </location>
</feature>
<evidence type="ECO:0000256" key="4">
    <source>
        <dbReference type="SAM" id="Phobius"/>
    </source>
</evidence>
<organism evidence="6 7">
    <name type="scientific">Azospira oryzae (strain ATCC BAA-33 / DSM 13638 / PS)</name>
    <name type="common">Dechlorosoma suillum</name>
    <dbReference type="NCBI Taxonomy" id="640081"/>
    <lineage>
        <taxon>Bacteria</taxon>
        <taxon>Pseudomonadati</taxon>
        <taxon>Pseudomonadota</taxon>
        <taxon>Betaproteobacteria</taxon>
        <taxon>Rhodocyclales</taxon>
        <taxon>Rhodocyclaceae</taxon>
        <taxon>Azospira</taxon>
    </lineage>
</organism>
<feature type="domain" description="Calcineurin-like phosphoesterase" evidence="5">
    <location>
        <begin position="173"/>
        <end position="340"/>
    </location>
</feature>
<name>G8QJ50_AZOOP</name>
<dbReference type="KEGG" id="dsu:Dsui_2097"/>
<dbReference type="HOGENOM" id="CLU_025443_5_1_4"/>
<dbReference type="CDD" id="cd07385">
    <property type="entry name" value="MPP_YkuE_C"/>
    <property type="match status" value="1"/>
</dbReference>
<dbReference type="PANTHER" id="PTHR31302">
    <property type="entry name" value="TRANSMEMBRANE PROTEIN WITH METALLOPHOSPHOESTERASE DOMAIN-RELATED"/>
    <property type="match status" value="1"/>
</dbReference>
<dbReference type="SUPFAM" id="SSF56300">
    <property type="entry name" value="Metallo-dependent phosphatases"/>
    <property type="match status" value="1"/>
</dbReference>
<sequence>MRPASLTSPRPATPPAAAAQPALPGRLRRALWRVLPLMVGLHAYIGWRLLPSLDLPPAALALAIAGLALSACLVPLGLLGRFVTNNPALADRLSWLGSLAMGLFSSVLVLTLLRDAGLLLAGAPSLAQPTALAVVAAAGLFTLFGYVNARRVARIVRVEVPLADLPPALEGFTIVQLSDIHVGPTIKRDYVQAIVDRVNGLEADLVAITGDVVDGSVEHLREHTAPLGQLRSRHGSYFVTGNHEYYSGAGAWMAEFERIGLKGLHNGHTVIAHHGARLVLAGVTDYSAGAFDTAQASDPAAALAGSPAGLPRILLAHQPRSAPAAAAAGFDLQLSGHTHGGQFWPWNFFVPLQQPFTAGLHRLGRLTVYTSRGTGYWGPPKRLGAPSEITVLRLIRA</sequence>
<evidence type="ECO:0000259" key="5">
    <source>
        <dbReference type="Pfam" id="PF00149"/>
    </source>
</evidence>
<keyword evidence="4" id="KW-1133">Transmembrane helix</keyword>
<reference evidence="6 7" key="1">
    <citation type="journal article" date="2012" name="J. Bacteriol.">
        <title>Complete genome sequence of the anaerobic perchlorate-reducing bacterium Azospira suillum strain PS.</title>
        <authorList>
            <person name="Byrne-Bailey K.G."/>
            <person name="Coates J.D."/>
        </authorList>
    </citation>
    <scope>NUCLEOTIDE SEQUENCE [LARGE SCALE GENOMIC DNA]</scope>
    <source>
        <strain evidence="7">ATCC BAA-33 / DSM 13638 / PS</strain>
    </source>
</reference>
<dbReference type="AlphaFoldDB" id="G8QJ50"/>
<dbReference type="InterPro" id="IPR051158">
    <property type="entry name" value="Metallophosphoesterase_sf"/>
</dbReference>
<dbReference type="STRING" id="640081.Dsui_2097"/>
<protein>
    <submittedName>
        <fullName evidence="6">Putative phosphohydrolase</fullName>
    </submittedName>
</protein>
<feature type="transmembrane region" description="Helical" evidence="4">
    <location>
        <begin position="59"/>
        <end position="83"/>
    </location>
</feature>
<dbReference type="InterPro" id="IPR004843">
    <property type="entry name" value="Calcineurin-like_PHP"/>
</dbReference>
<evidence type="ECO:0000256" key="2">
    <source>
        <dbReference type="ARBA" id="ARBA00022801"/>
    </source>
</evidence>